<protein>
    <submittedName>
        <fullName evidence="3">Uncharacterized protein</fullName>
    </submittedName>
</protein>
<dbReference type="RefSeq" id="WP_138789460.1">
    <property type="nucleotide sequence ID" value="NZ_JBHTGQ010000001.1"/>
</dbReference>
<evidence type="ECO:0000256" key="2">
    <source>
        <dbReference type="SAM" id="SignalP"/>
    </source>
</evidence>
<sequence>MNRRTWKLAAVPAMLAIALSVPSAVFAAEPQDEAGISASAEHPKGHYRRSAMGIVSASAHETMYLTLLSEKYSPESAAAWKEAAAERSRLRAEIRKLKESDGWRKLHDPDDDLHKEGVKPEEGKFEGKPEEKGKAGEKGKSEGKGKWWGDKSRSESKGKTGEKGKAEGKGKPEEKGKSEGKGSLQDERSEARESLRQVHEQFTKAVESGDAAQIKAALADFLPVYKQCNQHIARRLDEMKQKLSQA</sequence>
<evidence type="ECO:0000313" key="3">
    <source>
        <dbReference type="EMBL" id="MFC7748366.1"/>
    </source>
</evidence>
<comment type="caution">
    <text evidence="3">The sequence shown here is derived from an EMBL/GenBank/DDBJ whole genome shotgun (WGS) entry which is preliminary data.</text>
</comment>
<proteinExistence type="predicted"/>
<accession>A0ABW2UWV2</accession>
<keyword evidence="2" id="KW-0732">Signal</keyword>
<feature type="chain" id="PRO_5047540927" evidence="2">
    <location>
        <begin position="28"/>
        <end position="246"/>
    </location>
</feature>
<gene>
    <name evidence="3" type="ORF">ACFQWB_00205</name>
</gene>
<dbReference type="EMBL" id="JBHTGQ010000001">
    <property type="protein sequence ID" value="MFC7748366.1"/>
    <property type="molecule type" value="Genomic_DNA"/>
</dbReference>
<name>A0ABW2UWV2_9BACL</name>
<feature type="region of interest" description="Disordered" evidence="1">
    <location>
        <begin position="103"/>
        <end position="198"/>
    </location>
</feature>
<evidence type="ECO:0000313" key="4">
    <source>
        <dbReference type="Proteomes" id="UP001596528"/>
    </source>
</evidence>
<dbReference type="Proteomes" id="UP001596528">
    <property type="component" value="Unassembled WGS sequence"/>
</dbReference>
<reference evidence="4" key="1">
    <citation type="journal article" date="2019" name="Int. J. Syst. Evol. Microbiol.">
        <title>The Global Catalogue of Microorganisms (GCM) 10K type strain sequencing project: providing services to taxonomists for standard genome sequencing and annotation.</title>
        <authorList>
            <consortium name="The Broad Institute Genomics Platform"/>
            <consortium name="The Broad Institute Genome Sequencing Center for Infectious Disease"/>
            <person name="Wu L."/>
            <person name="Ma J."/>
        </authorList>
    </citation>
    <scope>NUCLEOTIDE SEQUENCE [LARGE SCALE GENOMIC DNA]</scope>
    <source>
        <strain evidence="4">JCM 18657</strain>
    </source>
</reference>
<keyword evidence="4" id="KW-1185">Reference proteome</keyword>
<feature type="signal peptide" evidence="2">
    <location>
        <begin position="1"/>
        <end position="27"/>
    </location>
</feature>
<evidence type="ECO:0000256" key="1">
    <source>
        <dbReference type="SAM" id="MobiDB-lite"/>
    </source>
</evidence>
<organism evidence="3 4">
    <name type="scientific">Paenibacillus thermoaerophilus</name>
    <dbReference type="NCBI Taxonomy" id="1215385"/>
    <lineage>
        <taxon>Bacteria</taxon>
        <taxon>Bacillati</taxon>
        <taxon>Bacillota</taxon>
        <taxon>Bacilli</taxon>
        <taxon>Bacillales</taxon>
        <taxon>Paenibacillaceae</taxon>
        <taxon>Paenibacillus</taxon>
    </lineage>
</organism>